<feature type="domain" description="Pyrrolo-quinoline quinone repeat" evidence="2">
    <location>
        <begin position="89"/>
        <end position="337"/>
    </location>
</feature>
<evidence type="ECO:0000256" key="1">
    <source>
        <dbReference type="SAM" id="SignalP"/>
    </source>
</evidence>
<dbReference type="OrthoDB" id="229752at2"/>
<dbReference type="InterPro" id="IPR015943">
    <property type="entry name" value="WD40/YVTN_repeat-like_dom_sf"/>
</dbReference>
<dbReference type="PANTHER" id="PTHR34512">
    <property type="entry name" value="CELL SURFACE PROTEIN"/>
    <property type="match status" value="1"/>
</dbReference>
<dbReference type="InterPro" id="IPR002372">
    <property type="entry name" value="PQQ_rpt_dom"/>
</dbReference>
<reference evidence="3 4" key="1">
    <citation type="submission" date="2018-01" db="EMBL/GenBank/DDBJ databases">
        <title>G. obscuriglobus.</title>
        <authorList>
            <person name="Franke J."/>
            <person name="Blomberg W."/>
            <person name="Selmecki A."/>
        </authorList>
    </citation>
    <scope>NUCLEOTIDE SEQUENCE [LARGE SCALE GENOMIC DNA]</scope>
    <source>
        <strain evidence="3 4">DSM 5831</strain>
    </source>
</reference>
<protein>
    <submittedName>
        <fullName evidence="3">Polyvinylalcohol dehydrogenase</fullName>
    </submittedName>
</protein>
<dbReference type="Gene3D" id="2.130.10.10">
    <property type="entry name" value="YVTN repeat-like/Quinoprotein amine dehydrogenase"/>
    <property type="match status" value="1"/>
</dbReference>
<name>A0A2Z3H495_9BACT</name>
<evidence type="ECO:0000259" key="2">
    <source>
        <dbReference type="Pfam" id="PF13360"/>
    </source>
</evidence>
<dbReference type="SMART" id="SM00564">
    <property type="entry name" value="PQQ"/>
    <property type="match status" value="4"/>
</dbReference>
<accession>A0A2Z3H495</accession>
<evidence type="ECO:0000313" key="4">
    <source>
        <dbReference type="Proteomes" id="UP000245802"/>
    </source>
</evidence>
<dbReference type="PANTHER" id="PTHR34512:SF30">
    <property type="entry name" value="OUTER MEMBRANE PROTEIN ASSEMBLY FACTOR BAMB"/>
    <property type="match status" value="1"/>
</dbReference>
<dbReference type="KEGG" id="gog:C1280_30095"/>
<gene>
    <name evidence="3" type="ORF">C1280_30095</name>
</gene>
<dbReference type="InterPro" id="IPR011047">
    <property type="entry name" value="Quinoprotein_ADH-like_sf"/>
</dbReference>
<keyword evidence="1" id="KW-0732">Signal</keyword>
<sequence length="417" mass="44409">MSRVPVALLLVAFAFVESPTRADDWPLFRGPDRTGVSKDKGLLKEWPGDGPPLAWKTEGIGIGFSSVSVSGDRVFTMGDGKDSSFLFGIDRKTGKKVWERKVGKTGGNYQGPRCTPATDGTLVFALGQFGDLVCAGAKDGKEVWRKNLPKDFGGQAGGWNFTESPLLDGNSLIVTPGGAKAAMVALDKKTGKPLWTGAVEGGDAAGYSSVVIGTFGGVKQYIQLMANGLVSFDAKTGKLLWRYGTASSRFGGNTANIPTPIVTSEYVFASAGYGRGAALLKVSGTGGKFAVEEVYWANQLTNKHGGVILVGDKLFGDRDDSGTPFCADLKTGKVLWTRKGGEGRGSASLTYADGKLYIRYSDGWVVLADATADKYTEISAFKVPNGKNDTWAHPVVVDGKFYVRERDVLWCYDVAAK</sequence>
<evidence type="ECO:0000313" key="3">
    <source>
        <dbReference type="EMBL" id="AWM40823.1"/>
    </source>
</evidence>
<dbReference type="EMBL" id="CP025958">
    <property type="protein sequence ID" value="AWM40823.1"/>
    <property type="molecule type" value="Genomic_DNA"/>
</dbReference>
<dbReference type="RefSeq" id="WP_010049536.1">
    <property type="nucleotide sequence ID" value="NZ_CP025958.1"/>
</dbReference>
<dbReference type="AlphaFoldDB" id="A0A2Z3H495"/>
<proteinExistence type="predicted"/>
<dbReference type="Proteomes" id="UP000245802">
    <property type="component" value="Chromosome"/>
</dbReference>
<feature type="chain" id="PRO_5016417364" evidence="1">
    <location>
        <begin position="23"/>
        <end position="417"/>
    </location>
</feature>
<dbReference type="Pfam" id="PF13360">
    <property type="entry name" value="PQQ_2"/>
    <property type="match status" value="1"/>
</dbReference>
<dbReference type="InterPro" id="IPR018391">
    <property type="entry name" value="PQQ_b-propeller_rpt"/>
</dbReference>
<keyword evidence="4" id="KW-1185">Reference proteome</keyword>
<dbReference type="SUPFAM" id="SSF50998">
    <property type="entry name" value="Quinoprotein alcohol dehydrogenase-like"/>
    <property type="match status" value="1"/>
</dbReference>
<organism evidence="3 4">
    <name type="scientific">Gemmata obscuriglobus</name>
    <dbReference type="NCBI Taxonomy" id="114"/>
    <lineage>
        <taxon>Bacteria</taxon>
        <taxon>Pseudomonadati</taxon>
        <taxon>Planctomycetota</taxon>
        <taxon>Planctomycetia</taxon>
        <taxon>Gemmatales</taxon>
        <taxon>Gemmataceae</taxon>
        <taxon>Gemmata</taxon>
    </lineage>
</organism>
<feature type="signal peptide" evidence="1">
    <location>
        <begin position="1"/>
        <end position="22"/>
    </location>
</feature>